<gene>
    <name evidence="2" type="ORF">QBC46DRAFT_131377</name>
</gene>
<comment type="caution">
    <text evidence="2">The sequence shown here is derived from an EMBL/GenBank/DDBJ whole genome shotgun (WGS) entry which is preliminary data.</text>
</comment>
<keyword evidence="1" id="KW-0812">Transmembrane</keyword>
<dbReference type="AlphaFoldDB" id="A0AAN6S935"/>
<reference evidence="3" key="1">
    <citation type="journal article" date="2023" name="Mol. Phylogenet. Evol.">
        <title>Genome-scale phylogeny and comparative genomics of the fungal order Sordariales.</title>
        <authorList>
            <person name="Hensen N."/>
            <person name="Bonometti L."/>
            <person name="Westerberg I."/>
            <person name="Brannstrom I.O."/>
            <person name="Guillou S."/>
            <person name="Cros-Aarteil S."/>
            <person name="Calhoun S."/>
            <person name="Haridas S."/>
            <person name="Kuo A."/>
            <person name="Mondo S."/>
            <person name="Pangilinan J."/>
            <person name="Riley R."/>
            <person name="LaButti K."/>
            <person name="Andreopoulos B."/>
            <person name="Lipzen A."/>
            <person name="Chen C."/>
            <person name="Yan M."/>
            <person name="Daum C."/>
            <person name="Ng V."/>
            <person name="Clum A."/>
            <person name="Steindorff A."/>
            <person name="Ohm R.A."/>
            <person name="Martin F."/>
            <person name="Silar P."/>
            <person name="Natvig D.O."/>
            <person name="Lalanne C."/>
            <person name="Gautier V."/>
            <person name="Ament-Velasquez S.L."/>
            <person name="Kruys A."/>
            <person name="Hutchinson M.I."/>
            <person name="Powell A.J."/>
            <person name="Barry K."/>
            <person name="Miller A.N."/>
            <person name="Grigoriev I.V."/>
            <person name="Debuchy R."/>
            <person name="Gladieux P."/>
            <person name="Hiltunen Thoren M."/>
            <person name="Johannesson H."/>
        </authorList>
    </citation>
    <scope>NUCLEOTIDE SEQUENCE [LARGE SCALE GENOMIC DNA]</scope>
    <source>
        <strain evidence="3">CBS 340.73</strain>
    </source>
</reference>
<name>A0AAN6S935_9PEZI</name>
<organism evidence="2 3">
    <name type="scientific">Diplogelasinospora grovesii</name>
    <dbReference type="NCBI Taxonomy" id="303347"/>
    <lineage>
        <taxon>Eukaryota</taxon>
        <taxon>Fungi</taxon>
        <taxon>Dikarya</taxon>
        <taxon>Ascomycota</taxon>
        <taxon>Pezizomycotina</taxon>
        <taxon>Sordariomycetes</taxon>
        <taxon>Sordariomycetidae</taxon>
        <taxon>Sordariales</taxon>
        <taxon>Diplogelasinosporaceae</taxon>
        <taxon>Diplogelasinospora</taxon>
    </lineage>
</organism>
<dbReference type="Proteomes" id="UP001303473">
    <property type="component" value="Unassembled WGS sequence"/>
</dbReference>
<feature type="transmembrane region" description="Helical" evidence="1">
    <location>
        <begin position="12"/>
        <end position="35"/>
    </location>
</feature>
<evidence type="ECO:0000313" key="2">
    <source>
        <dbReference type="EMBL" id="KAK3944990.1"/>
    </source>
</evidence>
<proteinExistence type="predicted"/>
<keyword evidence="1" id="KW-0472">Membrane</keyword>
<evidence type="ECO:0000256" key="1">
    <source>
        <dbReference type="SAM" id="Phobius"/>
    </source>
</evidence>
<accession>A0AAN6S935</accession>
<evidence type="ECO:0000313" key="3">
    <source>
        <dbReference type="Proteomes" id="UP001303473"/>
    </source>
</evidence>
<keyword evidence="1" id="KW-1133">Transmembrane helix</keyword>
<keyword evidence="3" id="KW-1185">Reference proteome</keyword>
<protein>
    <submittedName>
        <fullName evidence="2">Uncharacterized protein</fullName>
    </submittedName>
</protein>
<dbReference type="EMBL" id="MU853756">
    <property type="protein sequence ID" value="KAK3944990.1"/>
    <property type="molecule type" value="Genomic_DNA"/>
</dbReference>
<sequence length="84" mass="9843">MVFFSFSFWSGVQGIFVSFLLKSFLSLFCLLTAFWMHSIGSMHGTPCSLFFFYTIPYEDQDEDEDEGCLDGKYALCNRVFVYRR</sequence>